<evidence type="ECO:0000313" key="6">
    <source>
        <dbReference type="EMBL" id="PYE53081.1"/>
    </source>
</evidence>
<name>A0A318SGA3_9DEIO</name>
<proteinExistence type="inferred from homology"/>
<keyword evidence="1 3" id="KW-0456">Lyase</keyword>
<dbReference type="RefSeq" id="WP_245900985.1">
    <property type="nucleotide sequence ID" value="NZ_QJSX01000010.1"/>
</dbReference>
<dbReference type="Gene3D" id="3.10.350.10">
    <property type="entry name" value="LysM domain"/>
    <property type="match status" value="1"/>
</dbReference>
<dbReference type="InterPro" id="IPR036908">
    <property type="entry name" value="RlpA-like_sf"/>
</dbReference>
<dbReference type="CDD" id="cd22268">
    <property type="entry name" value="DPBB_RlpA-like"/>
    <property type="match status" value="1"/>
</dbReference>
<evidence type="ECO:0000313" key="7">
    <source>
        <dbReference type="Proteomes" id="UP000248326"/>
    </source>
</evidence>
<dbReference type="SUPFAM" id="SSF50685">
    <property type="entry name" value="Barwin-like endoglucanases"/>
    <property type="match status" value="1"/>
</dbReference>
<comment type="caution">
    <text evidence="6">The sequence shown here is derived from an EMBL/GenBank/DDBJ whole genome shotgun (WGS) entry which is preliminary data.</text>
</comment>
<dbReference type="InterPro" id="IPR034718">
    <property type="entry name" value="RlpA"/>
</dbReference>
<dbReference type="SMART" id="SM00257">
    <property type="entry name" value="LysM"/>
    <property type="match status" value="1"/>
</dbReference>
<comment type="function">
    <text evidence="3">Lytic transglycosylase with a strong preference for naked glycan strands that lack stem peptides.</text>
</comment>
<evidence type="ECO:0000256" key="2">
    <source>
        <dbReference type="ARBA" id="ARBA00023316"/>
    </source>
</evidence>
<dbReference type="GO" id="GO:0071555">
    <property type="term" value="P:cell wall organization"/>
    <property type="evidence" value="ECO:0007669"/>
    <property type="project" value="UniProtKB-KW"/>
</dbReference>
<reference evidence="6 7" key="1">
    <citation type="submission" date="2018-06" db="EMBL/GenBank/DDBJ databases">
        <title>Genomic Encyclopedia of Type Strains, Phase IV (KMG-IV): sequencing the most valuable type-strain genomes for metagenomic binning, comparative biology and taxonomic classification.</title>
        <authorList>
            <person name="Goeker M."/>
        </authorList>
    </citation>
    <scope>NUCLEOTIDE SEQUENCE [LARGE SCALE GENOMIC DNA]</scope>
    <source>
        <strain evidence="6 7">DSM 18048</strain>
    </source>
</reference>
<dbReference type="NCBIfam" id="TIGR00413">
    <property type="entry name" value="rlpA"/>
    <property type="match status" value="1"/>
</dbReference>
<dbReference type="Pfam" id="PF01476">
    <property type="entry name" value="LysM"/>
    <property type="match status" value="1"/>
</dbReference>
<dbReference type="Pfam" id="PF03330">
    <property type="entry name" value="DPBB_1"/>
    <property type="match status" value="1"/>
</dbReference>
<keyword evidence="3" id="KW-0732">Signal</keyword>
<dbReference type="CDD" id="cd00118">
    <property type="entry name" value="LysM"/>
    <property type="match status" value="1"/>
</dbReference>
<dbReference type="PANTHER" id="PTHR34183">
    <property type="entry name" value="ENDOLYTIC PEPTIDOGLYCAN TRANSGLYCOSYLASE RLPA"/>
    <property type="match status" value="1"/>
</dbReference>
<feature type="domain" description="LysM" evidence="5">
    <location>
        <begin position="22"/>
        <end position="65"/>
    </location>
</feature>
<gene>
    <name evidence="3" type="primary">rlpA</name>
    <name evidence="6" type="ORF">DES52_11064</name>
</gene>
<keyword evidence="7" id="KW-1185">Reference proteome</keyword>
<dbReference type="GO" id="GO:0008932">
    <property type="term" value="F:lytic endotransglycosylase activity"/>
    <property type="evidence" value="ECO:0007669"/>
    <property type="project" value="UniProtKB-UniRule"/>
</dbReference>
<dbReference type="EMBL" id="QJSX01000010">
    <property type="protein sequence ID" value="PYE53081.1"/>
    <property type="molecule type" value="Genomic_DNA"/>
</dbReference>
<dbReference type="EC" id="4.2.2.-" evidence="3"/>
<sequence precursor="true">MKRALAAMLLASAAFAQGAAPASYTVVRGDTAWAVARKYGLSVDALLRLNGLEAPDLKVGQVLKVGDTDERVAVATTPPPVAASVAAAFAQAGYAVYYGGRSDAETIMTAAHLTLPIGTWVRVTHEKSGKSVLVKINDRGPFGKAERIIDLSLAAARELGILAEGVALVRLEVISR</sequence>
<accession>A0A318SGA3</accession>
<dbReference type="Proteomes" id="UP000248326">
    <property type="component" value="Unassembled WGS sequence"/>
</dbReference>
<dbReference type="AlphaFoldDB" id="A0A318SGA3"/>
<dbReference type="SUPFAM" id="SSF54106">
    <property type="entry name" value="LysM domain"/>
    <property type="match status" value="1"/>
</dbReference>
<keyword evidence="6" id="KW-0449">Lipoprotein</keyword>
<evidence type="ECO:0000259" key="5">
    <source>
        <dbReference type="PROSITE" id="PS51782"/>
    </source>
</evidence>
<dbReference type="InterPro" id="IPR018392">
    <property type="entry name" value="LysM"/>
</dbReference>
<dbReference type="PANTHER" id="PTHR34183:SF8">
    <property type="entry name" value="ENDOLYTIC PEPTIDOGLYCAN TRANSGLYCOSYLASE RLPA-RELATED"/>
    <property type="match status" value="1"/>
</dbReference>
<dbReference type="PROSITE" id="PS51782">
    <property type="entry name" value="LYSM"/>
    <property type="match status" value="1"/>
</dbReference>
<feature type="chain" id="PRO_5016470849" description="Probable endolytic peptidoglycan transglycosylase RlpA" evidence="3">
    <location>
        <begin position="20"/>
        <end position="176"/>
    </location>
</feature>
<protein>
    <recommendedName>
        <fullName evidence="3">Probable endolytic peptidoglycan transglycosylase RlpA</fullName>
        <ecNumber evidence="3">4.2.2.-</ecNumber>
    </recommendedName>
</protein>
<organism evidence="6 7">
    <name type="scientific">Deinococcus yavapaiensis KR-236</name>
    <dbReference type="NCBI Taxonomy" id="694435"/>
    <lineage>
        <taxon>Bacteria</taxon>
        <taxon>Thermotogati</taxon>
        <taxon>Deinococcota</taxon>
        <taxon>Deinococci</taxon>
        <taxon>Deinococcales</taxon>
        <taxon>Deinococcaceae</taxon>
        <taxon>Deinococcus</taxon>
    </lineage>
</organism>
<evidence type="ECO:0000256" key="1">
    <source>
        <dbReference type="ARBA" id="ARBA00023239"/>
    </source>
</evidence>
<evidence type="ECO:0000256" key="3">
    <source>
        <dbReference type="HAMAP-Rule" id="MF_02071"/>
    </source>
</evidence>
<keyword evidence="2 3" id="KW-0961">Cell wall biogenesis/degradation</keyword>
<dbReference type="InterPro" id="IPR009009">
    <property type="entry name" value="RlpA-like_DPBB"/>
</dbReference>
<dbReference type="InterPro" id="IPR012997">
    <property type="entry name" value="RplA"/>
</dbReference>
<comment type="similarity">
    <text evidence="3 4">Belongs to the RlpA family.</text>
</comment>
<dbReference type="Gene3D" id="2.40.40.10">
    <property type="entry name" value="RlpA-like domain"/>
    <property type="match status" value="1"/>
</dbReference>
<feature type="signal peptide" evidence="3">
    <location>
        <begin position="1"/>
        <end position="19"/>
    </location>
</feature>
<evidence type="ECO:0000256" key="4">
    <source>
        <dbReference type="RuleBase" id="RU003495"/>
    </source>
</evidence>
<dbReference type="HAMAP" id="MF_02071">
    <property type="entry name" value="RlpA"/>
    <property type="match status" value="1"/>
</dbReference>
<dbReference type="GO" id="GO:0000270">
    <property type="term" value="P:peptidoglycan metabolic process"/>
    <property type="evidence" value="ECO:0007669"/>
    <property type="project" value="UniProtKB-UniRule"/>
</dbReference>
<dbReference type="InterPro" id="IPR036779">
    <property type="entry name" value="LysM_dom_sf"/>
</dbReference>